<evidence type="ECO:0000256" key="5">
    <source>
        <dbReference type="SAM" id="SignalP"/>
    </source>
</evidence>
<dbReference type="Proteomes" id="UP000243525">
    <property type="component" value="Unassembled WGS sequence"/>
</dbReference>
<dbReference type="GO" id="GO:0051537">
    <property type="term" value="F:2 iron, 2 sulfur cluster binding"/>
    <property type="evidence" value="ECO:0007669"/>
    <property type="project" value="UniProtKB-KW"/>
</dbReference>
<dbReference type="Gene3D" id="2.102.10.10">
    <property type="entry name" value="Rieske [2Fe-2S] iron-sulphur domain"/>
    <property type="match status" value="1"/>
</dbReference>
<feature type="chain" id="PRO_5015401106" description="Rieske domain-containing protein" evidence="5">
    <location>
        <begin position="27"/>
        <end position="141"/>
    </location>
</feature>
<dbReference type="PROSITE" id="PS51296">
    <property type="entry name" value="RIESKE"/>
    <property type="match status" value="1"/>
</dbReference>
<gene>
    <name evidence="7" type="ORF">C8N47_12037</name>
</gene>
<keyword evidence="5" id="KW-0732">Signal</keyword>
<sequence length="141" mass="15264">MNGFKPYFRRLTLALALITGATTSCSDEMETSIPYVRIDARLSFTTYNGLKVPGITYFKQYGYGGIFIIYNGLDYSVCDAACPYEADASVIVEDEGGIGTCPKCGSQYNLLDGGSLMSGSSRESLRLYGATASGNYLYITN</sequence>
<dbReference type="OrthoDB" id="1121472at2"/>
<evidence type="ECO:0000259" key="6">
    <source>
        <dbReference type="PROSITE" id="PS51296"/>
    </source>
</evidence>
<dbReference type="PROSITE" id="PS51257">
    <property type="entry name" value="PROKAR_LIPOPROTEIN"/>
    <property type="match status" value="1"/>
</dbReference>
<comment type="caution">
    <text evidence="7">The sequence shown here is derived from an EMBL/GenBank/DDBJ whole genome shotgun (WGS) entry which is preliminary data.</text>
</comment>
<dbReference type="RefSeq" id="WP_107823446.1">
    <property type="nucleotide sequence ID" value="NZ_OY782574.1"/>
</dbReference>
<keyword evidence="8" id="KW-1185">Reference proteome</keyword>
<dbReference type="EMBL" id="QAAD01000020">
    <property type="protein sequence ID" value="PTN07252.1"/>
    <property type="molecule type" value="Genomic_DNA"/>
</dbReference>
<dbReference type="InterPro" id="IPR017941">
    <property type="entry name" value="Rieske_2Fe-2S"/>
</dbReference>
<evidence type="ECO:0000256" key="1">
    <source>
        <dbReference type="ARBA" id="ARBA00022714"/>
    </source>
</evidence>
<feature type="signal peptide" evidence="5">
    <location>
        <begin position="1"/>
        <end position="26"/>
    </location>
</feature>
<keyword evidence="3" id="KW-0408">Iron</keyword>
<dbReference type="AlphaFoldDB" id="A0A2T5BYG6"/>
<evidence type="ECO:0000313" key="8">
    <source>
        <dbReference type="Proteomes" id="UP000243525"/>
    </source>
</evidence>
<organism evidence="7 8">
    <name type="scientific">Mangrovibacterium marinum</name>
    <dbReference type="NCBI Taxonomy" id="1639118"/>
    <lineage>
        <taxon>Bacteria</taxon>
        <taxon>Pseudomonadati</taxon>
        <taxon>Bacteroidota</taxon>
        <taxon>Bacteroidia</taxon>
        <taxon>Marinilabiliales</taxon>
        <taxon>Prolixibacteraceae</taxon>
        <taxon>Mangrovibacterium</taxon>
    </lineage>
</organism>
<dbReference type="GO" id="GO:0046872">
    <property type="term" value="F:metal ion binding"/>
    <property type="evidence" value="ECO:0007669"/>
    <property type="project" value="UniProtKB-KW"/>
</dbReference>
<protein>
    <recommendedName>
        <fullName evidence="6">Rieske domain-containing protein</fullName>
    </recommendedName>
</protein>
<keyword evidence="1" id="KW-0001">2Fe-2S</keyword>
<proteinExistence type="predicted"/>
<feature type="domain" description="Rieske" evidence="6">
    <location>
        <begin position="53"/>
        <end position="139"/>
    </location>
</feature>
<accession>A0A2T5BYG6</accession>
<evidence type="ECO:0000256" key="2">
    <source>
        <dbReference type="ARBA" id="ARBA00022723"/>
    </source>
</evidence>
<keyword evidence="4" id="KW-0411">Iron-sulfur</keyword>
<name>A0A2T5BYG6_9BACT</name>
<evidence type="ECO:0000256" key="4">
    <source>
        <dbReference type="ARBA" id="ARBA00023014"/>
    </source>
</evidence>
<reference evidence="7 8" key="1">
    <citation type="submission" date="2018-04" db="EMBL/GenBank/DDBJ databases">
        <title>Genomic Encyclopedia of Archaeal and Bacterial Type Strains, Phase II (KMG-II): from individual species to whole genera.</title>
        <authorList>
            <person name="Goeker M."/>
        </authorList>
    </citation>
    <scope>NUCLEOTIDE SEQUENCE [LARGE SCALE GENOMIC DNA]</scope>
    <source>
        <strain evidence="7 8">DSM 28823</strain>
    </source>
</reference>
<evidence type="ECO:0000256" key="3">
    <source>
        <dbReference type="ARBA" id="ARBA00023004"/>
    </source>
</evidence>
<keyword evidence="2" id="KW-0479">Metal-binding</keyword>
<evidence type="ECO:0000313" key="7">
    <source>
        <dbReference type="EMBL" id="PTN07252.1"/>
    </source>
</evidence>
<dbReference type="InterPro" id="IPR036922">
    <property type="entry name" value="Rieske_2Fe-2S_sf"/>
</dbReference>